<evidence type="ECO:0000313" key="12">
    <source>
        <dbReference type="EMBL" id="CAD9819913.1"/>
    </source>
</evidence>
<gene>
    <name evidence="12" type="ORF">ASEP1449_LOCUS11746</name>
</gene>
<dbReference type="InterPro" id="IPR044677">
    <property type="entry name" value="SLC25A3/Pic2/Mir1-like"/>
</dbReference>
<dbReference type="AlphaFoldDB" id="A0A7S2UJZ9"/>
<dbReference type="PROSITE" id="PS50920">
    <property type="entry name" value="SOLCAR"/>
    <property type="match status" value="1"/>
</dbReference>
<dbReference type="Gene3D" id="1.50.40.10">
    <property type="entry name" value="Mitochondrial carrier domain"/>
    <property type="match status" value="1"/>
</dbReference>
<keyword evidence="6" id="KW-0999">Mitochondrion inner membrane</keyword>
<dbReference type="PANTHER" id="PTHR45671:SF12">
    <property type="entry name" value="MITOCHONDRIAL PHOSPHATE CARRIER PROTEIN"/>
    <property type="match status" value="1"/>
</dbReference>
<evidence type="ECO:0000256" key="2">
    <source>
        <dbReference type="ARBA" id="ARBA00006375"/>
    </source>
</evidence>
<dbReference type="GO" id="GO:1990547">
    <property type="term" value="P:mitochondrial phosphate ion transmembrane transport"/>
    <property type="evidence" value="ECO:0007669"/>
    <property type="project" value="InterPro"/>
</dbReference>
<keyword evidence="9 10" id="KW-0472">Membrane</keyword>
<feature type="repeat" description="Solcar" evidence="10">
    <location>
        <begin position="20"/>
        <end position="111"/>
    </location>
</feature>
<proteinExistence type="inferred from homology"/>
<evidence type="ECO:0000256" key="5">
    <source>
        <dbReference type="ARBA" id="ARBA00022737"/>
    </source>
</evidence>
<protein>
    <recommendedName>
        <fullName evidence="13">ADP,ATP carrier protein</fullName>
    </recommendedName>
</protein>
<keyword evidence="3 11" id="KW-0813">Transport</keyword>
<keyword evidence="7" id="KW-1133">Transmembrane helix</keyword>
<keyword evidence="4 10" id="KW-0812">Transmembrane</keyword>
<dbReference type="InterPro" id="IPR018108">
    <property type="entry name" value="MCP_transmembrane"/>
</dbReference>
<dbReference type="InterPro" id="IPR023395">
    <property type="entry name" value="MCP_dom_sf"/>
</dbReference>
<evidence type="ECO:0000256" key="9">
    <source>
        <dbReference type="ARBA" id="ARBA00023136"/>
    </source>
</evidence>
<comment type="similarity">
    <text evidence="2 11">Belongs to the mitochondrial carrier (TC 2.A.29) family.</text>
</comment>
<evidence type="ECO:0000256" key="6">
    <source>
        <dbReference type="ARBA" id="ARBA00022792"/>
    </source>
</evidence>
<dbReference type="PANTHER" id="PTHR45671">
    <property type="entry name" value="SOLUTE CARRIER FAMILY 25 (MITOCHONDRIAL CARRIER PHOSPHATE CARRIER), MEMBER 3, LIKE-RELATED-RELATED"/>
    <property type="match status" value="1"/>
</dbReference>
<keyword evidence="5" id="KW-0677">Repeat</keyword>
<comment type="subcellular location">
    <subcellularLocation>
        <location evidence="1">Mitochondrion inner membrane</location>
        <topology evidence="1">Multi-pass membrane protein</topology>
    </subcellularLocation>
</comment>
<dbReference type="Pfam" id="PF00153">
    <property type="entry name" value="Mito_carr"/>
    <property type="match status" value="1"/>
</dbReference>
<dbReference type="GO" id="GO:0005315">
    <property type="term" value="F:phosphate transmembrane transporter activity"/>
    <property type="evidence" value="ECO:0007669"/>
    <property type="project" value="InterPro"/>
</dbReference>
<evidence type="ECO:0000256" key="1">
    <source>
        <dbReference type="ARBA" id="ARBA00004448"/>
    </source>
</evidence>
<evidence type="ECO:0000256" key="11">
    <source>
        <dbReference type="RuleBase" id="RU000488"/>
    </source>
</evidence>
<reference evidence="12" key="1">
    <citation type="submission" date="2021-01" db="EMBL/GenBank/DDBJ databases">
        <authorList>
            <person name="Corre E."/>
            <person name="Pelletier E."/>
            <person name="Niang G."/>
            <person name="Scheremetjew M."/>
            <person name="Finn R."/>
            <person name="Kale V."/>
            <person name="Holt S."/>
            <person name="Cochrane G."/>
            <person name="Meng A."/>
            <person name="Brown T."/>
            <person name="Cohen L."/>
        </authorList>
    </citation>
    <scope>NUCLEOTIDE SEQUENCE</scope>
    <source>
        <strain evidence="12">CCMP2084</strain>
    </source>
</reference>
<keyword evidence="8" id="KW-0496">Mitochondrion</keyword>
<dbReference type="GO" id="GO:0005743">
    <property type="term" value="C:mitochondrial inner membrane"/>
    <property type="evidence" value="ECO:0007669"/>
    <property type="project" value="UniProtKB-SubCell"/>
</dbReference>
<evidence type="ECO:0000256" key="7">
    <source>
        <dbReference type="ARBA" id="ARBA00022989"/>
    </source>
</evidence>
<sequence length="120" mass="12613">MFAGLLYTAAASASLVESDIKVEVSILAAFLASIGSCITSHPGDVVLTATYQQSSSHNGNDNNNDNLASVVSTIYKRGGIHAFFTGLSARFLHVGIIITSQLVLYDFIKQLLGLPATGSH</sequence>
<evidence type="ECO:0000256" key="8">
    <source>
        <dbReference type="ARBA" id="ARBA00023128"/>
    </source>
</evidence>
<accession>A0A7S2UJZ9</accession>
<evidence type="ECO:0000256" key="10">
    <source>
        <dbReference type="PROSITE-ProRule" id="PRU00282"/>
    </source>
</evidence>
<name>A0A7S2UJZ9_9STRA</name>
<dbReference type="SUPFAM" id="SSF103506">
    <property type="entry name" value="Mitochondrial carrier"/>
    <property type="match status" value="1"/>
</dbReference>
<evidence type="ECO:0008006" key="13">
    <source>
        <dbReference type="Google" id="ProtNLM"/>
    </source>
</evidence>
<organism evidence="12">
    <name type="scientific">Attheya septentrionalis</name>
    <dbReference type="NCBI Taxonomy" id="420275"/>
    <lineage>
        <taxon>Eukaryota</taxon>
        <taxon>Sar</taxon>
        <taxon>Stramenopiles</taxon>
        <taxon>Ochrophyta</taxon>
        <taxon>Bacillariophyta</taxon>
        <taxon>Coscinodiscophyceae</taxon>
        <taxon>Chaetocerotophycidae</taxon>
        <taxon>Chaetocerotales</taxon>
        <taxon>Attheyaceae</taxon>
        <taxon>Attheya</taxon>
    </lineage>
</organism>
<evidence type="ECO:0000256" key="4">
    <source>
        <dbReference type="ARBA" id="ARBA00022692"/>
    </source>
</evidence>
<evidence type="ECO:0000256" key="3">
    <source>
        <dbReference type="ARBA" id="ARBA00022448"/>
    </source>
</evidence>
<dbReference type="EMBL" id="HBHQ01017575">
    <property type="protein sequence ID" value="CAD9819913.1"/>
    <property type="molecule type" value="Transcribed_RNA"/>
</dbReference>